<dbReference type="GeneTree" id="ENSGT00940000162014"/>
<proteinExistence type="inferred from homology"/>
<evidence type="ECO:0000256" key="6">
    <source>
        <dbReference type="ARBA" id="ARBA00023040"/>
    </source>
</evidence>
<keyword evidence="7 11" id="KW-0472">Membrane</keyword>
<keyword evidence="14" id="KW-1185">Reference proteome</keyword>
<keyword evidence="4 11" id="KW-0552">Olfaction</keyword>
<name>A0A7N4PXU4_SARHA</name>
<evidence type="ECO:0000256" key="8">
    <source>
        <dbReference type="ARBA" id="ARBA00023170"/>
    </source>
</evidence>
<evidence type="ECO:0000256" key="9">
    <source>
        <dbReference type="ARBA" id="ARBA00023224"/>
    </source>
</evidence>
<keyword evidence="2 11" id="KW-0716">Sensory transduction</keyword>
<evidence type="ECO:0000256" key="11">
    <source>
        <dbReference type="RuleBase" id="RU363047"/>
    </source>
</evidence>
<evidence type="ECO:0000313" key="14">
    <source>
        <dbReference type="Proteomes" id="UP000007648"/>
    </source>
</evidence>
<feature type="transmembrane region" description="Helical" evidence="11">
    <location>
        <begin position="298"/>
        <end position="320"/>
    </location>
</feature>
<evidence type="ECO:0000256" key="3">
    <source>
        <dbReference type="ARBA" id="ARBA00022692"/>
    </source>
</evidence>
<evidence type="ECO:0000313" key="13">
    <source>
        <dbReference type="Ensembl" id="ENSSHAP00000045177.1"/>
    </source>
</evidence>
<evidence type="ECO:0000256" key="2">
    <source>
        <dbReference type="ARBA" id="ARBA00022606"/>
    </source>
</evidence>
<keyword evidence="9 10" id="KW-0807">Transducer</keyword>
<reference evidence="13" key="3">
    <citation type="submission" date="2025-09" db="UniProtKB">
        <authorList>
            <consortium name="Ensembl"/>
        </authorList>
    </citation>
    <scope>IDENTIFICATION</scope>
</reference>
<evidence type="ECO:0000256" key="1">
    <source>
        <dbReference type="ARBA" id="ARBA00004141"/>
    </source>
</evidence>
<keyword evidence="5 11" id="KW-1133">Transmembrane helix</keyword>
<feature type="transmembrane region" description="Helical" evidence="11">
    <location>
        <begin position="88"/>
        <end position="110"/>
    </location>
</feature>
<comment type="similarity">
    <text evidence="10">Belongs to the G-protein coupled receptor 1 family.</text>
</comment>
<feature type="domain" description="G-protein coupled receptors family 1 profile" evidence="12">
    <location>
        <begin position="102"/>
        <end position="351"/>
    </location>
</feature>
<dbReference type="GO" id="GO:0005886">
    <property type="term" value="C:plasma membrane"/>
    <property type="evidence" value="ECO:0007669"/>
    <property type="project" value="UniProtKB-SubCell"/>
</dbReference>
<dbReference type="Proteomes" id="UP000007648">
    <property type="component" value="Unassembled WGS sequence"/>
</dbReference>
<dbReference type="InterPro" id="IPR000725">
    <property type="entry name" value="Olfact_rcpt"/>
</dbReference>
<accession>A0A7N4PXU4</accession>
<organism evidence="13 14">
    <name type="scientific">Sarcophilus harrisii</name>
    <name type="common">Tasmanian devil</name>
    <name type="synonym">Sarcophilus laniarius</name>
    <dbReference type="NCBI Taxonomy" id="9305"/>
    <lineage>
        <taxon>Eukaryota</taxon>
        <taxon>Metazoa</taxon>
        <taxon>Chordata</taxon>
        <taxon>Craniata</taxon>
        <taxon>Vertebrata</taxon>
        <taxon>Euteleostomi</taxon>
        <taxon>Mammalia</taxon>
        <taxon>Metatheria</taxon>
        <taxon>Dasyuromorphia</taxon>
        <taxon>Dasyuridae</taxon>
        <taxon>Sarcophilus</taxon>
    </lineage>
</organism>
<protein>
    <recommendedName>
        <fullName evidence="11">Olfactory receptor</fullName>
    </recommendedName>
</protein>
<dbReference type="GO" id="GO:0004984">
    <property type="term" value="F:olfactory receptor activity"/>
    <property type="evidence" value="ECO:0007669"/>
    <property type="project" value="InterPro"/>
</dbReference>
<feature type="transmembrane region" description="Helical" evidence="11">
    <location>
        <begin position="201"/>
        <end position="222"/>
    </location>
</feature>
<keyword evidence="11" id="KW-1003">Cell membrane</keyword>
<keyword evidence="3 10" id="KW-0812">Transmembrane</keyword>
<evidence type="ECO:0000259" key="12">
    <source>
        <dbReference type="PROSITE" id="PS50262"/>
    </source>
</evidence>
<dbReference type="PROSITE" id="PS50262">
    <property type="entry name" value="G_PROTEIN_RECEP_F1_2"/>
    <property type="match status" value="1"/>
</dbReference>
<dbReference type="AlphaFoldDB" id="A0A7N4PXU4"/>
<dbReference type="SUPFAM" id="SSF81321">
    <property type="entry name" value="Family A G protein-coupled receptor-like"/>
    <property type="match status" value="1"/>
</dbReference>
<keyword evidence="6 10" id="KW-0297">G-protein coupled receptor</keyword>
<dbReference type="CDD" id="cd15234">
    <property type="entry name" value="7tmA_OR7-like"/>
    <property type="match status" value="1"/>
</dbReference>
<evidence type="ECO:0000256" key="4">
    <source>
        <dbReference type="ARBA" id="ARBA00022725"/>
    </source>
</evidence>
<dbReference type="GO" id="GO:0004930">
    <property type="term" value="F:G protein-coupled receptor activity"/>
    <property type="evidence" value="ECO:0007669"/>
    <property type="project" value="UniProtKB-KW"/>
</dbReference>
<reference evidence="13" key="2">
    <citation type="submission" date="2025-08" db="UniProtKB">
        <authorList>
            <consortium name="Ensembl"/>
        </authorList>
    </citation>
    <scope>IDENTIFICATION</scope>
</reference>
<dbReference type="PRINTS" id="PR00237">
    <property type="entry name" value="GPCRRHODOPSN"/>
</dbReference>
<feature type="transmembrane region" description="Helical" evidence="11">
    <location>
        <begin position="122"/>
        <end position="143"/>
    </location>
</feature>
<dbReference type="PROSITE" id="PS00237">
    <property type="entry name" value="G_PROTEIN_RECEP_F1_1"/>
    <property type="match status" value="1"/>
</dbReference>
<evidence type="ECO:0000256" key="10">
    <source>
        <dbReference type="RuleBase" id="RU000688"/>
    </source>
</evidence>
<dbReference type="FunFam" id="1.20.1070.10:FF:000009">
    <property type="entry name" value="Olfactory receptor"/>
    <property type="match status" value="1"/>
</dbReference>
<evidence type="ECO:0000256" key="7">
    <source>
        <dbReference type="ARBA" id="ARBA00023136"/>
    </source>
</evidence>
<keyword evidence="8 10" id="KW-0675">Receptor</keyword>
<dbReference type="PRINTS" id="PR00245">
    <property type="entry name" value="OLFACTORYR"/>
</dbReference>
<feature type="transmembrane region" description="Helical" evidence="11">
    <location>
        <begin position="258"/>
        <end position="277"/>
    </location>
</feature>
<feature type="transmembrane region" description="Helical" evidence="11">
    <location>
        <begin position="163"/>
        <end position="181"/>
    </location>
</feature>
<feature type="transmembrane region" description="Helical" evidence="11">
    <location>
        <begin position="332"/>
        <end position="353"/>
    </location>
</feature>
<dbReference type="PANTHER" id="PTHR48001">
    <property type="entry name" value="OLFACTORY RECEPTOR"/>
    <property type="match status" value="1"/>
</dbReference>
<dbReference type="InterPro" id="IPR017452">
    <property type="entry name" value="GPCR_Rhodpsn_7TM"/>
</dbReference>
<dbReference type="Ensembl" id="ENSSHAT00000029162.1">
    <property type="protein sequence ID" value="ENSSHAP00000045177.1"/>
    <property type="gene ID" value="ENSSHAG00000026593.1"/>
</dbReference>
<dbReference type="FunCoup" id="A0A7N4PXU4">
    <property type="interactions" value="890"/>
</dbReference>
<dbReference type="Pfam" id="PF13853">
    <property type="entry name" value="7tm_4"/>
    <property type="match status" value="1"/>
</dbReference>
<gene>
    <name evidence="13" type="primary">LOC116421408</name>
</gene>
<dbReference type="InterPro" id="IPR000276">
    <property type="entry name" value="GPCR_Rhodpsn"/>
</dbReference>
<reference evidence="13 14" key="1">
    <citation type="journal article" date="2011" name="Proc. Natl. Acad. Sci. U.S.A.">
        <title>Genetic diversity and population structure of the endangered marsupial Sarcophilus harrisii (Tasmanian devil).</title>
        <authorList>
            <person name="Miller W."/>
            <person name="Hayes V.M."/>
            <person name="Ratan A."/>
            <person name="Petersen D.C."/>
            <person name="Wittekindt N.E."/>
            <person name="Miller J."/>
            <person name="Walenz B."/>
            <person name="Knight J."/>
            <person name="Qi J."/>
            <person name="Zhao F."/>
            <person name="Wang Q."/>
            <person name="Bedoya-Reina O.C."/>
            <person name="Katiyar N."/>
            <person name="Tomsho L.P."/>
            <person name="Kasson L.M."/>
            <person name="Hardie R.A."/>
            <person name="Woodbridge P."/>
            <person name="Tindall E.A."/>
            <person name="Bertelsen M.F."/>
            <person name="Dixon D."/>
            <person name="Pyecroft S."/>
            <person name="Helgen K.M."/>
            <person name="Lesk A.M."/>
            <person name="Pringle T.H."/>
            <person name="Patterson N."/>
            <person name="Zhang Y."/>
            <person name="Kreiss A."/>
            <person name="Woods G.M."/>
            <person name="Jones M.E."/>
            <person name="Schuster S.C."/>
        </authorList>
    </citation>
    <scope>NUCLEOTIDE SEQUENCE [LARGE SCALE GENOMIC DNA]</scope>
</reference>
<dbReference type="Gene3D" id="1.20.1070.10">
    <property type="entry name" value="Rhodopsin 7-helix transmembrane proteins"/>
    <property type="match status" value="1"/>
</dbReference>
<evidence type="ECO:0000256" key="5">
    <source>
        <dbReference type="ARBA" id="ARBA00022989"/>
    </source>
</evidence>
<dbReference type="InParanoid" id="A0A7N4PXU4"/>
<sequence>MRKLRPRKGSNLSKITKVVDLRLKLQSYEFKSSILSLTESRGDSFYFFNFLYLFPCRYIRYMGPENQTSMSEFFLLGLSEKPEQQLPLFGLFLSMYMVTVVGNLLIMLAIGSDSHLHTPMYFFLSNLSLVDICLVTTLVPKMLVNLQTHTKVISYAGCFTQMYFFIIFACLDNLLLSVMAYDRFVAICHPLHYVTIMNPRICGLMVLMAWTISLLNSIPQILMVMQLSFCKEREVSHFFCDLGEVMKLSCSNTHINDIVVYVVTCLLGVLPFTGILFSYSQICSSILKIPSSKGKYKAFSTCGSHLSVVSLFYGTGLGVYLSSSATHSSRKISVASVMYSVVTPMLNPFIYSLRNKDIKESLRKFIDKTAASQ</sequence>
<feature type="transmembrane region" description="Helical" evidence="11">
    <location>
        <begin position="45"/>
        <end position="63"/>
    </location>
</feature>
<comment type="subcellular location">
    <subcellularLocation>
        <location evidence="11">Cell membrane</location>
        <topology evidence="11">Multi-pass membrane protein</topology>
    </subcellularLocation>
    <subcellularLocation>
        <location evidence="1">Membrane</location>
        <topology evidence="1">Multi-pass membrane protein</topology>
    </subcellularLocation>
</comment>